<organism evidence="2 3">
    <name type="scientific">Mycena albidolilacea</name>
    <dbReference type="NCBI Taxonomy" id="1033008"/>
    <lineage>
        <taxon>Eukaryota</taxon>
        <taxon>Fungi</taxon>
        <taxon>Dikarya</taxon>
        <taxon>Basidiomycota</taxon>
        <taxon>Agaricomycotina</taxon>
        <taxon>Agaricomycetes</taxon>
        <taxon>Agaricomycetidae</taxon>
        <taxon>Agaricales</taxon>
        <taxon>Marasmiineae</taxon>
        <taxon>Mycenaceae</taxon>
        <taxon>Mycena</taxon>
    </lineage>
</organism>
<gene>
    <name evidence="2" type="ORF">DFH08DRAFT_852377</name>
</gene>
<name>A0AAD7EYX1_9AGAR</name>
<proteinExistence type="predicted"/>
<reference evidence="2" key="1">
    <citation type="submission" date="2023-03" db="EMBL/GenBank/DDBJ databases">
        <title>Massive genome expansion in bonnet fungi (Mycena s.s.) driven by repeated elements and novel gene families across ecological guilds.</title>
        <authorList>
            <consortium name="Lawrence Berkeley National Laboratory"/>
            <person name="Harder C.B."/>
            <person name="Miyauchi S."/>
            <person name="Viragh M."/>
            <person name="Kuo A."/>
            <person name="Thoen E."/>
            <person name="Andreopoulos B."/>
            <person name="Lu D."/>
            <person name="Skrede I."/>
            <person name="Drula E."/>
            <person name="Henrissat B."/>
            <person name="Morin E."/>
            <person name="Kohler A."/>
            <person name="Barry K."/>
            <person name="LaButti K."/>
            <person name="Morin E."/>
            <person name="Salamov A."/>
            <person name="Lipzen A."/>
            <person name="Mereny Z."/>
            <person name="Hegedus B."/>
            <person name="Baldrian P."/>
            <person name="Stursova M."/>
            <person name="Weitz H."/>
            <person name="Taylor A."/>
            <person name="Grigoriev I.V."/>
            <person name="Nagy L.G."/>
            <person name="Martin F."/>
            <person name="Kauserud H."/>
        </authorList>
    </citation>
    <scope>NUCLEOTIDE SEQUENCE</scope>
    <source>
        <strain evidence="2">CBHHK002</strain>
    </source>
</reference>
<dbReference type="Proteomes" id="UP001218218">
    <property type="component" value="Unassembled WGS sequence"/>
</dbReference>
<dbReference type="AlphaFoldDB" id="A0AAD7EYX1"/>
<evidence type="ECO:0000313" key="3">
    <source>
        <dbReference type="Proteomes" id="UP001218218"/>
    </source>
</evidence>
<feature type="region of interest" description="Disordered" evidence="1">
    <location>
        <begin position="60"/>
        <end position="81"/>
    </location>
</feature>
<keyword evidence="3" id="KW-1185">Reference proteome</keyword>
<protein>
    <submittedName>
        <fullName evidence="2">Uncharacterized protein</fullName>
    </submittedName>
</protein>
<dbReference type="EMBL" id="JARIHO010000009">
    <property type="protein sequence ID" value="KAJ7355397.1"/>
    <property type="molecule type" value="Genomic_DNA"/>
</dbReference>
<accession>A0AAD7EYX1</accession>
<sequence>MRPHFSYSHGFHSWHGPRRAVWFLIGAGVASFWHHHREAHHHHTHERYFGHCFRPPVHYRPTDNAPPPHEPTQWRSRDIPATINNLPPAPMPWGYPEAHKDRQWEEEKQKMHAIGRQAEEVMTKLSEDALDSIMSSMEVLKAVSVCFYSFSSD</sequence>
<evidence type="ECO:0000256" key="1">
    <source>
        <dbReference type="SAM" id="MobiDB-lite"/>
    </source>
</evidence>
<evidence type="ECO:0000313" key="2">
    <source>
        <dbReference type="EMBL" id="KAJ7355397.1"/>
    </source>
</evidence>
<comment type="caution">
    <text evidence="2">The sequence shown here is derived from an EMBL/GenBank/DDBJ whole genome shotgun (WGS) entry which is preliminary data.</text>
</comment>